<gene>
    <name evidence="1" type="ORF">ERS852520_01795</name>
</gene>
<name>A0A174PWU0_ANAHA</name>
<proteinExistence type="predicted"/>
<dbReference type="AlphaFoldDB" id="A0A174PWU0"/>
<reference evidence="1 2" key="1">
    <citation type="submission" date="2015-09" db="EMBL/GenBank/DDBJ databases">
        <authorList>
            <consortium name="Pathogen Informatics"/>
        </authorList>
    </citation>
    <scope>NUCLEOTIDE SEQUENCE [LARGE SCALE GENOMIC DNA]</scope>
    <source>
        <strain evidence="1 2">2789STDY5834908</strain>
    </source>
</reference>
<evidence type="ECO:0000313" key="1">
    <source>
        <dbReference type="EMBL" id="CUP62319.1"/>
    </source>
</evidence>
<accession>A0A174PWU0</accession>
<dbReference type="Proteomes" id="UP000095564">
    <property type="component" value="Unassembled WGS sequence"/>
</dbReference>
<dbReference type="EMBL" id="CZAU01000016">
    <property type="protein sequence ID" value="CUP62319.1"/>
    <property type="molecule type" value="Genomic_DNA"/>
</dbReference>
<sequence length="121" mass="14047">MSANFPSKNLSFYLSVIFITKNDVLGKGLPIYHIDRMIKETGEKFKDEAHIIYVNSSIQDETKLGKLMQDFWCKQGEEMNYDVLAERVSFFKEKKEGVNQMCEILDEVKRESKLETLVDLG</sequence>
<evidence type="ECO:0000313" key="2">
    <source>
        <dbReference type="Proteomes" id="UP000095564"/>
    </source>
</evidence>
<protein>
    <submittedName>
        <fullName evidence="1">Uncharacterized protein</fullName>
    </submittedName>
</protein>
<organism evidence="1 2">
    <name type="scientific">Anaerostipes hadrus</name>
    <dbReference type="NCBI Taxonomy" id="649756"/>
    <lineage>
        <taxon>Bacteria</taxon>
        <taxon>Bacillati</taxon>
        <taxon>Bacillota</taxon>
        <taxon>Clostridia</taxon>
        <taxon>Lachnospirales</taxon>
        <taxon>Lachnospiraceae</taxon>
        <taxon>Anaerostipes</taxon>
    </lineage>
</organism>